<evidence type="ECO:0000313" key="6">
    <source>
        <dbReference type="Proteomes" id="UP001303373"/>
    </source>
</evidence>
<keyword evidence="2" id="KW-1133">Transmembrane helix</keyword>
<feature type="compositionally biased region" description="Low complexity" evidence="1">
    <location>
        <begin position="1262"/>
        <end position="1277"/>
    </location>
</feature>
<feature type="region of interest" description="Disordered" evidence="1">
    <location>
        <begin position="196"/>
        <end position="247"/>
    </location>
</feature>
<keyword evidence="2" id="KW-0472">Membrane</keyword>
<feature type="region of interest" description="Disordered" evidence="1">
    <location>
        <begin position="122"/>
        <end position="163"/>
    </location>
</feature>
<feature type="domain" description="Csf1 N-terminal" evidence="3">
    <location>
        <begin position="595"/>
        <end position="877"/>
    </location>
</feature>
<evidence type="ECO:0000259" key="3">
    <source>
        <dbReference type="Pfam" id="PF21678"/>
    </source>
</evidence>
<organism evidence="5 6">
    <name type="scientific">Acrodontium crateriforme</name>
    <dbReference type="NCBI Taxonomy" id="150365"/>
    <lineage>
        <taxon>Eukaryota</taxon>
        <taxon>Fungi</taxon>
        <taxon>Dikarya</taxon>
        <taxon>Ascomycota</taxon>
        <taxon>Pezizomycotina</taxon>
        <taxon>Dothideomycetes</taxon>
        <taxon>Dothideomycetidae</taxon>
        <taxon>Mycosphaerellales</taxon>
        <taxon>Teratosphaeriaceae</taxon>
        <taxon>Acrodontium</taxon>
    </lineage>
</organism>
<dbReference type="Pfam" id="PF25038">
    <property type="entry name" value="Csf1_C"/>
    <property type="match status" value="1"/>
</dbReference>
<feature type="compositionally biased region" description="Basic and acidic residues" evidence="1">
    <location>
        <begin position="542"/>
        <end position="553"/>
    </location>
</feature>
<feature type="region of interest" description="Disordered" evidence="1">
    <location>
        <begin position="1143"/>
        <end position="1167"/>
    </location>
</feature>
<gene>
    <name evidence="5" type="ORF">R9X50_00093000</name>
</gene>
<dbReference type="Proteomes" id="UP001303373">
    <property type="component" value="Chromosome 1"/>
</dbReference>
<dbReference type="PANTHER" id="PTHR32085">
    <property type="entry name" value="PROTEIN CSF1"/>
    <property type="match status" value="1"/>
</dbReference>
<feature type="domain" description="Csf1 N-terminal" evidence="3">
    <location>
        <begin position="149"/>
        <end position="551"/>
    </location>
</feature>
<feature type="region of interest" description="Disordered" evidence="1">
    <location>
        <begin position="3262"/>
        <end position="3360"/>
    </location>
</feature>
<feature type="compositionally biased region" description="Basic residues" evidence="1">
    <location>
        <begin position="570"/>
        <end position="589"/>
    </location>
</feature>
<protein>
    <submittedName>
        <fullName evidence="5">Uncharacterized protein</fullName>
    </submittedName>
</protein>
<keyword evidence="6" id="KW-1185">Reference proteome</keyword>
<dbReference type="Pfam" id="PF21678">
    <property type="entry name" value="Csf1_N"/>
    <property type="match status" value="2"/>
</dbReference>
<feature type="transmembrane region" description="Helical" evidence="2">
    <location>
        <begin position="59"/>
        <end position="77"/>
    </location>
</feature>
<feature type="compositionally biased region" description="Polar residues" evidence="1">
    <location>
        <begin position="3274"/>
        <end position="3300"/>
    </location>
</feature>
<reference evidence="5 6" key="1">
    <citation type="submission" date="2023-11" db="EMBL/GenBank/DDBJ databases">
        <title>An acidophilic fungus is an integral part of prey digestion in a carnivorous sundew plant.</title>
        <authorList>
            <person name="Tsai I.J."/>
        </authorList>
    </citation>
    <scope>NUCLEOTIDE SEQUENCE [LARGE SCALE GENOMIC DNA]</scope>
    <source>
        <strain evidence="5">169a</strain>
    </source>
</reference>
<evidence type="ECO:0000259" key="4">
    <source>
        <dbReference type="Pfam" id="PF25038"/>
    </source>
</evidence>
<dbReference type="InterPro" id="IPR029636">
    <property type="entry name" value="Csf1"/>
</dbReference>
<dbReference type="InterPro" id="IPR056779">
    <property type="entry name" value="Csf1_C"/>
</dbReference>
<evidence type="ECO:0000256" key="1">
    <source>
        <dbReference type="SAM" id="MobiDB-lite"/>
    </source>
</evidence>
<feature type="compositionally biased region" description="Basic and acidic residues" evidence="1">
    <location>
        <begin position="1143"/>
        <end position="1161"/>
    </location>
</feature>
<feature type="domain" description="Csf1 C-terminal region" evidence="4">
    <location>
        <begin position="2510"/>
        <end position="3237"/>
    </location>
</feature>
<feature type="transmembrane region" description="Helical" evidence="2">
    <location>
        <begin position="17"/>
        <end position="38"/>
    </location>
</feature>
<name>A0AAQ3LZS0_9PEZI</name>
<dbReference type="GO" id="GO:0016020">
    <property type="term" value="C:membrane"/>
    <property type="evidence" value="ECO:0007669"/>
    <property type="project" value="InterPro"/>
</dbReference>
<evidence type="ECO:0000256" key="2">
    <source>
        <dbReference type="SAM" id="Phobius"/>
    </source>
</evidence>
<evidence type="ECO:0000313" key="5">
    <source>
        <dbReference type="EMBL" id="WPG98144.1"/>
    </source>
</evidence>
<dbReference type="GO" id="GO:0006113">
    <property type="term" value="P:fermentation"/>
    <property type="evidence" value="ECO:0007669"/>
    <property type="project" value="InterPro"/>
</dbReference>
<proteinExistence type="predicted"/>
<keyword evidence="2" id="KW-0812">Transmembrane</keyword>
<feature type="region of interest" description="Disordered" evidence="1">
    <location>
        <begin position="542"/>
        <end position="594"/>
    </location>
</feature>
<sequence length="3484" mass="388599">MAGLTAQPLGSPESFNWVFLVELLVCGILGVFFLFYFNRLFATTVSYAIRAYTWHAYRAYIDISALQISLLGGRIFFKSIRYHAHNVTVLVHDGHITWRYWLRLVQQAEIFDVQDFEREKEKYAHTSQDDNDSNASPSEKPNKRNRSVSKVERGRKSKKPQPCRISVKVSAVEAFIYNRSPVYDAIINAAQQKAQTGAKSGNEGEFSEGTTARSSSDHDASQNPAFPSAERVESGNSRRPHPDGKPDLPFFLQILPVQIECKRAAAVLGNEHTTSVITAKVEKAQGTIDAGSAGPLDIFKLLFNFDLEGVNVAMKPNRDFKQHQLDAAQRILREKELERPKPTKQTHLFLHHLRRHWIKFAARFWQRANSSDSLRAASIQSMAGDDPAIIHNHLPGEAQWNGLARYLDDKMPTEHDEWEHVEYAKSSVLADCKMINFRFYWDIPGMVPDSMADGDFLSDSAYSDDINGSKPPAYGLDFGIHGGTIVYGPWADRQRVGLQHIFVPLSFVDATPAKRLEPGDYRVSTVFKIYVSIENDVTLRIPTREPSKDERWQGRAARFQHPPDTGDNVKKRRGKHSNKSKQNKGRKGKQATPAMDARPYGWIDITVKKDTTVNYTMDMFSRTDGFKNYLDMDVKGTEMTSSVNHGLLWRAGTLNLQANLSNPTSWNTLRKWPFTIVCDDMELFILRDHMFLIIDLVNDWSSGPPPAFYTFVRYLYKLDMTFRNFVMYLNVNDANIINDPADLDRNDFLTLEGSDLRGILGISLEQYRPKRSWLEFDVLAHDMRMRMLSPTRSPFVSFFRDKQVATLPKLSLNGSYSANSESGPSFTDTLRFDIVGTGLTLKAYGFLVRQLINLKQNYFGDFVHFRTLEEFQGEKDSEAEMKQTYANTPKLQSSNELDVILCIVAENAIVLAPTNLYVGKEFIKIELARADLDLRVASYYLDMGLNLSPVNVLSESIRNDDDEMPVESASSTQIYVSHCDLSGHRAFGLPPSEPAYVSTWDIDIGKITGECSSVFIRDMALAAQAFIFAFQDGENKLPITSPVEINDITFVQVQTDILKVWLHVGKDAMLISTLPITVSSNDWTGERFSQRVTVLAPLITFACVDGRSASRHRVQAGRKTPVKTHAFLQTGVSVNVVGRKSKFGEERGKQQTHVRQSDLRTGRAPFLQHRRSDMEAEPIDDVEYHAAAMITPKLPPPLDRSGRIIRRPSSIKSLKSVISEDLLKRQQSRSSLASSIRGRERPAENSMFKSTKPRERENNEGSSRSYQSSSRNSSMSSLQQPMYVPAIDVGRAKFGLPPSTMAFASSYAEPYFPLDLVEPDESNVPAFPDNVTGDSDESDSFSMTDEIRDIEPESDAEYTGVFINLEPGLRAYAEPRMAVVVAKLLSKVLPKSYEDVMDSFQMSVMKSITSHQQARHGQNSILEIQATMPAAHIRVVHPGQSGAILDQADIKINSLNQMVQVGQHPSESGAEETLSLRTATQSIHVSLLDQENSTDVKPPALEVALDDVLVWVASAVRRAVHVSLRQVNIAASGEQAPYFARLTSRTIPLVKHIKSKFSKPLDADRKRLLLLIHTLTQHSEGISDPPFLARMTYILRAFPDHFRNQESWKVLSRFRYIMYQLPDSVLERLVSKMRKADFECPSDAPAKILQSWAQWRNWDVPNIGQTLAFRVLFDEMQDLDSGAPEGKPISLTTRVGYLCISLDSSENSNEIVVEESSMNLESQPPTVPTGLMLVEENKRTATAIQLHTSSISISLDWNIYTIAENIIPLATHFSSPMPSKSVEGRRKMSRVLEDGLRRHDFHVVFSTENGSMSLQSLNLRHASRAEEIKLSVVGSTNLNEKYAQCATALLNANRAITELYGTSACIWKTLLTSPSVYIDHLQPPPGVDAPPTARIAAAYNNLEVAIKDQIPGILHTIDAIILDEVSKVMQLVQLATPPKPVDHVETPIIEPSRHKPLKMSIAMLAGDLNLDVSLLSTLNYRLEGEAASIRIAPNLAEKMSFDIDFHIGQQSHSFVNLSRMEKHAQGILELPPINGHVGLGFGQEELAISVATTIEKVEVEAAAIQSVITVINRPEVQSVMSTIQVGIEDIKHHVSDLEIKTSDPSIKKSESNKRIAFDVRFALLGVRIAASTPQMQGRSTAEIELGIGPLHAKASNRNNTTSLIPEVKAQVHDIGARLWIDEDGKHQSCGNISLGLRVQFDSEIHPSGSAARNLKVYSDDLQINTYPETASTAIDVFNHLQDRIRDLDLTKEVEYLRRLRDTRRRTVIARIKKRRQSTGGEEIEDAFSTAELLSSLATTVELRNIQISWLVGAAFTPSQNKKAEDMVLTFESIVFTTRGGNEARLTIQDLMLQLTREKASKKQRSLNSALLPEIGFSVAYWSTGKNRSLAFKASGLPLDLRLESRFIIPVNAVKQSVNYAVDKFKSGTATWSSTPTSTGAPRQKVFDTKRIASLLVEADFAGAQVYMQGTGNFNPILSSRAAASQRSGAQHGRYGQFAADGKLMQTTLKAPGIALKLEYNSNDRQPTVNGEMLIDASTNMLLPNVVPLIIEVSNSIKAVVSDQEKSNPPPGQEQAKEIKRSQRFLPEDSIAAASPSAFFGKTKVDLGLRIRRQEFGLSCQPIARVDAKAALEDFYFTINTIDSAEQYGHFFAMSAVITKLTAQVKHTYSREPTFSYDMDSIALSLMNSKHLSGVSGISTILKLNPTKISINGKQLQDLLLFREIWLPPEIRHTQAAPPPAPTPAPASRPEDYMMHRYQIVAATAAFPWNATISIAELAVDLDLGQSIGKSSFTIVNMWASQQKSSNWEQNLCIGLDEMAVNSTGRMSGFIQLAKLGVRTSITWSKDNHIAKQTPLIQASVGFDKLRAKAAFDYQAFAFADIEGFDFLMYNVRETSLASKNKDRLVAVLDCDKAYVFCTSTSPAQALGLYQAFERLIQEKQTAYMQCLKDIEKHIRRESTIVATKYGPQVPNMPVKPRIEDKSPISLHTDVVLTLGSISFGVFPSTFFDSQILKLEANNIQARFAVGLVDGKINSGLGMTLGQLQVALASVRRMTAVPKALDVTVDEIVTSARNAKGGIILRVPKVIASMQTWQIPRTNQVDYIFKSLFDGKIDVGWNLSRINFIQNMWHTHSRSLASRLGKALPESAVKITAGPDESKEDGGTKTEGQDKITAEINLPQSRFEYRAMEPPIIETPQLRDMGEATPPLEWIGLHRDRLPNLTHQVIIVSLLEVAKEVEDANHTTTDLQQHKNTIHAQATSMPRQPLDPFVEGPLQSHTSALRTQPSQQSLRSNASTASTRTRQQRDLFAPTLSRRPTSRTTRHVDDGVLADPADSEEEPTAAQRQRRRLRHGSPEAKTGRVKSKFVEVAEEEFVIRQADGCFLLGMSCSPGESNRAPQFYSMDEPEDGEMDDEAGNDAHYANLARFYFTSGAALGGRGTKKQEEEFEAMAGPMMLRLREQAMLKIENERWMYEPSSVDVFQMGLR</sequence>
<dbReference type="EMBL" id="CP138580">
    <property type="protein sequence ID" value="WPG98144.1"/>
    <property type="molecule type" value="Genomic_DNA"/>
</dbReference>
<dbReference type="PANTHER" id="PTHR32085:SF3">
    <property type="entry name" value="PROTEIN CSF1"/>
    <property type="match status" value="1"/>
</dbReference>
<dbReference type="InterPro" id="IPR048636">
    <property type="entry name" value="Csf1_N"/>
</dbReference>
<accession>A0AAQ3LZS0</accession>
<feature type="region of interest" description="Disordered" evidence="1">
    <location>
        <begin position="1227"/>
        <end position="1278"/>
    </location>
</feature>